<reference evidence="9" key="1">
    <citation type="submission" date="2018-03" db="EMBL/GenBank/DDBJ databases">
        <authorList>
            <person name="Sun L."/>
            <person name="Liu H."/>
            <person name="Chen W."/>
            <person name="Huang K."/>
            <person name="Liu W."/>
            <person name="Gao X."/>
        </authorList>
    </citation>
    <scope>NUCLEOTIDE SEQUENCE [LARGE SCALE GENOMIC DNA]</scope>
    <source>
        <strain evidence="9">SH9</strain>
    </source>
</reference>
<protein>
    <submittedName>
        <fullName evidence="8">Chromate transporter</fullName>
    </submittedName>
</protein>
<evidence type="ECO:0000256" key="7">
    <source>
        <dbReference type="SAM" id="Phobius"/>
    </source>
</evidence>
<comment type="subcellular location">
    <subcellularLocation>
        <location evidence="1">Cell membrane</location>
        <topology evidence="1">Multi-pass membrane protein</topology>
    </subcellularLocation>
</comment>
<comment type="similarity">
    <text evidence="2">Belongs to the chromate ion transporter (CHR) (TC 2.A.51) family.</text>
</comment>
<dbReference type="GO" id="GO:0015109">
    <property type="term" value="F:chromate transmembrane transporter activity"/>
    <property type="evidence" value="ECO:0007669"/>
    <property type="project" value="InterPro"/>
</dbReference>
<accession>A0A2T1HLB2</accession>
<proteinExistence type="inferred from homology"/>
<evidence type="ECO:0000313" key="9">
    <source>
        <dbReference type="Proteomes" id="UP000239772"/>
    </source>
</evidence>
<gene>
    <name evidence="8" type="ORF">SLNSH_24190</name>
</gene>
<comment type="caution">
    <text evidence="8">The sequence shown here is derived from an EMBL/GenBank/DDBJ whole genome shotgun (WGS) entry which is preliminary data.</text>
</comment>
<evidence type="ECO:0000256" key="2">
    <source>
        <dbReference type="ARBA" id="ARBA00005262"/>
    </source>
</evidence>
<evidence type="ECO:0000313" key="8">
    <source>
        <dbReference type="EMBL" id="PSC02422.1"/>
    </source>
</evidence>
<feature type="transmembrane region" description="Helical" evidence="7">
    <location>
        <begin position="121"/>
        <end position="145"/>
    </location>
</feature>
<name>A0A2T1HLB2_9HYPH</name>
<keyword evidence="4 7" id="KW-0812">Transmembrane</keyword>
<dbReference type="Pfam" id="PF02417">
    <property type="entry name" value="Chromate_transp"/>
    <property type="match status" value="1"/>
</dbReference>
<dbReference type="PANTHER" id="PTHR43663">
    <property type="entry name" value="CHROMATE TRANSPORT PROTEIN-RELATED"/>
    <property type="match status" value="1"/>
</dbReference>
<dbReference type="OrthoDB" id="556585at2"/>
<dbReference type="InterPro" id="IPR003370">
    <property type="entry name" value="Chromate_transpt"/>
</dbReference>
<evidence type="ECO:0000256" key="3">
    <source>
        <dbReference type="ARBA" id="ARBA00022475"/>
    </source>
</evidence>
<keyword evidence="6 7" id="KW-0472">Membrane</keyword>
<dbReference type="Proteomes" id="UP000239772">
    <property type="component" value="Unassembled WGS sequence"/>
</dbReference>
<dbReference type="PANTHER" id="PTHR43663:SF1">
    <property type="entry name" value="CHROMATE TRANSPORTER"/>
    <property type="match status" value="1"/>
</dbReference>
<evidence type="ECO:0000256" key="1">
    <source>
        <dbReference type="ARBA" id="ARBA00004651"/>
    </source>
</evidence>
<evidence type="ECO:0000256" key="6">
    <source>
        <dbReference type="ARBA" id="ARBA00023136"/>
    </source>
</evidence>
<sequence>MRNDSLLALVAVFVPFSLVSIGGGPSIFAGIQHQAVDVRQWVSAREFVEIFAISRAAPGPGSMLVTLIGWKVGGWLGAIVATLALFVPSSVLCYGVGLAWNRYRGRIWHTALERGLAPIGAGLILAGVLSIFQIAGAGFLSWAVAGAAAGILALRPSVHPLLLFAGGGAVFAAAAMTPA</sequence>
<dbReference type="RefSeq" id="WP_106340839.1">
    <property type="nucleotide sequence ID" value="NZ_PVZS01000064.1"/>
</dbReference>
<keyword evidence="9" id="KW-1185">Reference proteome</keyword>
<feature type="transmembrane region" description="Helical" evidence="7">
    <location>
        <begin position="157"/>
        <end position="176"/>
    </location>
</feature>
<feature type="transmembrane region" description="Helical" evidence="7">
    <location>
        <begin position="72"/>
        <end position="100"/>
    </location>
</feature>
<evidence type="ECO:0000256" key="5">
    <source>
        <dbReference type="ARBA" id="ARBA00022989"/>
    </source>
</evidence>
<keyword evidence="3" id="KW-1003">Cell membrane</keyword>
<keyword evidence="5 7" id="KW-1133">Transmembrane helix</keyword>
<evidence type="ECO:0000256" key="4">
    <source>
        <dbReference type="ARBA" id="ARBA00022692"/>
    </source>
</evidence>
<organism evidence="8 9">
    <name type="scientific">Alsobacter soli</name>
    <dbReference type="NCBI Taxonomy" id="2109933"/>
    <lineage>
        <taxon>Bacteria</taxon>
        <taxon>Pseudomonadati</taxon>
        <taxon>Pseudomonadota</taxon>
        <taxon>Alphaproteobacteria</taxon>
        <taxon>Hyphomicrobiales</taxon>
        <taxon>Alsobacteraceae</taxon>
        <taxon>Alsobacter</taxon>
    </lineage>
</organism>
<dbReference type="AlphaFoldDB" id="A0A2T1HLB2"/>
<dbReference type="GO" id="GO:0005886">
    <property type="term" value="C:plasma membrane"/>
    <property type="evidence" value="ECO:0007669"/>
    <property type="project" value="UniProtKB-SubCell"/>
</dbReference>
<dbReference type="InterPro" id="IPR052518">
    <property type="entry name" value="CHR_Transporter"/>
</dbReference>
<dbReference type="EMBL" id="PVZS01000064">
    <property type="protein sequence ID" value="PSC02422.1"/>
    <property type="molecule type" value="Genomic_DNA"/>
</dbReference>